<dbReference type="Proteomes" id="UP000240883">
    <property type="component" value="Unassembled WGS sequence"/>
</dbReference>
<evidence type="ECO:0000256" key="2">
    <source>
        <dbReference type="SAM" id="Phobius"/>
    </source>
</evidence>
<keyword evidence="2" id="KW-1133">Transmembrane helix</keyword>
<dbReference type="OrthoDB" id="3798501at2759"/>
<sequence length="132" mass="14688">MNLKKRGPNSRQDPPVPLKLIQDHPRNVQSLADTRPNGLIKPLPLVPAPSPIARGASKALPPKPLPEIPGPSDFDHLEVNYRYTLYWMAGFAVWFVLIVVLLPIITEKDAMPGFNRFLRRGAASTFGLKSKE</sequence>
<keyword evidence="2" id="KW-0472">Membrane</keyword>
<name>A0A2T2NRW4_CORCC</name>
<dbReference type="AlphaFoldDB" id="A0A2T2NRW4"/>
<keyword evidence="2" id="KW-0812">Transmembrane</keyword>
<proteinExistence type="predicted"/>
<accession>A0A2T2NRW4</accession>
<dbReference type="EMBL" id="KZ678134">
    <property type="protein sequence ID" value="PSN68182.1"/>
    <property type="molecule type" value="Genomic_DNA"/>
</dbReference>
<gene>
    <name evidence="3" type="ORF">BS50DRAFT_358987</name>
</gene>
<feature type="region of interest" description="Disordered" evidence="1">
    <location>
        <begin position="1"/>
        <end position="36"/>
    </location>
</feature>
<feature type="transmembrane region" description="Helical" evidence="2">
    <location>
        <begin position="85"/>
        <end position="106"/>
    </location>
</feature>
<reference evidence="3 4" key="1">
    <citation type="journal article" date="2018" name="Front. Microbiol.">
        <title>Genome-Wide Analysis of Corynespora cassiicola Leaf Fall Disease Putative Effectors.</title>
        <authorList>
            <person name="Lopez D."/>
            <person name="Ribeiro S."/>
            <person name="Label P."/>
            <person name="Fumanal B."/>
            <person name="Venisse J.S."/>
            <person name="Kohler A."/>
            <person name="de Oliveira R.R."/>
            <person name="Labutti K."/>
            <person name="Lipzen A."/>
            <person name="Lail K."/>
            <person name="Bauer D."/>
            <person name="Ohm R.A."/>
            <person name="Barry K.W."/>
            <person name="Spatafora J."/>
            <person name="Grigoriev I.V."/>
            <person name="Martin F.M."/>
            <person name="Pujade-Renaud V."/>
        </authorList>
    </citation>
    <scope>NUCLEOTIDE SEQUENCE [LARGE SCALE GENOMIC DNA]</scope>
    <source>
        <strain evidence="3 4">Philippines</strain>
    </source>
</reference>
<keyword evidence="4" id="KW-1185">Reference proteome</keyword>
<organism evidence="3 4">
    <name type="scientific">Corynespora cassiicola Philippines</name>
    <dbReference type="NCBI Taxonomy" id="1448308"/>
    <lineage>
        <taxon>Eukaryota</taxon>
        <taxon>Fungi</taxon>
        <taxon>Dikarya</taxon>
        <taxon>Ascomycota</taxon>
        <taxon>Pezizomycotina</taxon>
        <taxon>Dothideomycetes</taxon>
        <taxon>Pleosporomycetidae</taxon>
        <taxon>Pleosporales</taxon>
        <taxon>Corynesporascaceae</taxon>
        <taxon>Corynespora</taxon>
    </lineage>
</organism>
<evidence type="ECO:0000256" key="1">
    <source>
        <dbReference type="SAM" id="MobiDB-lite"/>
    </source>
</evidence>
<protein>
    <submittedName>
        <fullName evidence="3">Uncharacterized protein</fullName>
    </submittedName>
</protein>
<evidence type="ECO:0000313" key="3">
    <source>
        <dbReference type="EMBL" id="PSN68182.1"/>
    </source>
</evidence>
<evidence type="ECO:0000313" key="4">
    <source>
        <dbReference type="Proteomes" id="UP000240883"/>
    </source>
</evidence>